<sequence>MSVKKKRCFGKIKNIEIEPENKNIINNLSDDCIAEIFKFLCPLERLQMKIVCRKWRRATELAWSDIKKLTIDYDDVWNLPNIGAIINHCGRFLTELISERFCESILLPLIGKNCHNLTKIELNVSLKCADYYDYQNAFSNMKKLSYIKITDHRFRHQYAYTTRIYTSILHDIPENIKEIHFLSTGSIVRSTDGFLATIRKFNNLQCLTLNNWQLGYPAMLIIALLKKIVNLDLKLCSIEKKGLSLLECLENLEHLNIENVHGIDNESIMTIANTCKKIKYLNINLTHWCIPAESLKKLCKLNKLETLLMNNVDNANDDMFDNINNLRVLDLSDCRQITDAGVEKIIKKCPNLETIDLSRTGITHECILYANEETKKRVNNIVLIITLRNTIATYFQSALEENSIDESPFLFLEMSDEGSEYWDEFNDVAIK</sequence>
<name>A0A834XS73_APHGI</name>
<dbReference type="Gene3D" id="3.80.10.10">
    <property type="entry name" value="Ribonuclease Inhibitor"/>
    <property type="match status" value="2"/>
</dbReference>
<evidence type="ECO:0000259" key="2">
    <source>
        <dbReference type="Pfam" id="PF00646"/>
    </source>
</evidence>
<dbReference type="EMBL" id="JACMRX010000004">
    <property type="protein sequence ID" value="KAF7991572.1"/>
    <property type="molecule type" value="Genomic_DNA"/>
</dbReference>
<dbReference type="PANTHER" id="PTHR13318">
    <property type="entry name" value="PARTNER OF PAIRED, ISOFORM B-RELATED"/>
    <property type="match status" value="1"/>
</dbReference>
<dbReference type="SUPFAM" id="SSF52047">
    <property type="entry name" value="RNI-like"/>
    <property type="match status" value="1"/>
</dbReference>
<dbReference type="GO" id="GO:0019005">
    <property type="term" value="C:SCF ubiquitin ligase complex"/>
    <property type="evidence" value="ECO:0007669"/>
    <property type="project" value="TreeGrafter"/>
</dbReference>
<proteinExistence type="predicted"/>
<keyword evidence="4" id="KW-1185">Reference proteome</keyword>
<reference evidence="3 4" key="1">
    <citation type="submission" date="2020-08" db="EMBL/GenBank/DDBJ databases">
        <title>Aphidius gifuensis genome sequencing and assembly.</title>
        <authorList>
            <person name="Du Z."/>
        </authorList>
    </citation>
    <scope>NUCLEOTIDE SEQUENCE [LARGE SCALE GENOMIC DNA]</scope>
    <source>
        <strain evidence="3">YNYX2018</strain>
        <tissue evidence="3">Adults</tissue>
    </source>
</reference>
<evidence type="ECO:0000256" key="1">
    <source>
        <dbReference type="ARBA" id="ARBA00022786"/>
    </source>
</evidence>
<organism evidence="3 4">
    <name type="scientific">Aphidius gifuensis</name>
    <name type="common">Parasitoid wasp</name>
    <dbReference type="NCBI Taxonomy" id="684658"/>
    <lineage>
        <taxon>Eukaryota</taxon>
        <taxon>Metazoa</taxon>
        <taxon>Ecdysozoa</taxon>
        <taxon>Arthropoda</taxon>
        <taxon>Hexapoda</taxon>
        <taxon>Insecta</taxon>
        <taxon>Pterygota</taxon>
        <taxon>Neoptera</taxon>
        <taxon>Endopterygota</taxon>
        <taxon>Hymenoptera</taxon>
        <taxon>Apocrita</taxon>
        <taxon>Ichneumonoidea</taxon>
        <taxon>Braconidae</taxon>
        <taxon>Aphidiinae</taxon>
        <taxon>Aphidius</taxon>
    </lineage>
</organism>
<dbReference type="InterPro" id="IPR006553">
    <property type="entry name" value="Leu-rich_rpt_Cys-con_subtyp"/>
</dbReference>
<evidence type="ECO:0000313" key="4">
    <source>
        <dbReference type="Proteomes" id="UP000639338"/>
    </source>
</evidence>
<dbReference type="InterPro" id="IPR036047">
    <property type="entry name" value="F-box-like_dom_sf"/>
</dbReference>
<comment type="caution">
    <text evidence="3">The sequence shown here is derived from an EMBL/GenBank/DDBJ whole genome shotgun (WGS) entry which is preliminary data.</text>
</comment>
<dbReference type="Gene3D" id="1.20.1280.50">
    <property type="match status" value="1"/>
</dbReference>
<dbReference type="Proteomes" id="UP000639338">
    <property type="component" value="Unassembled WGS sequence"/>
</dbReference>
<dbReference type="InterPro" id="IPR001810">
    <property type="entry name" value="F-box_dom"/>
</dbReference>
<protein>
    <recommendedName>
        <fullName evidence="2">F-box domain-containing protein</fullName>
    </recommendedName>
</protein>
<dbReference type="SMART" id="SM00367">
    <property type="entry name" value="LRR_CC"/>
    <property type="match status" value="3"/>
</dbReference>
<feature type="domain" description="F-box" evidence="2">
    <location>
        <begin position="25"/>
        <end position="58"/>
    </location>
</feature>
<gene>
    <name evidence="3" type="ORF">HCN44_008943</name>
</gene>
<dbReference type="InterPro" id="IPR032675">
    <property type="entry name" value="LRR_dom_sf"/>
</dbReference>
<dbReference type="AlphaFoldDB" id="A0A834XS73"/>
<dbReference type="SUPFAM" id="SSF81383">
    <property type="entry name" value="F-box domain"/>
    <property type="match status" value="1"/>
</dbReference>
<dbReference type="OrthoDB" id="7689274at2759"/>
<dbReference type="Pfam" id="PF00646">
    <property type="entry name" value="F-box"/>
    <property type="match status" value="1"/>
</dbReference>
<dbReference type="GO" id="GO:0031146">
    <property type="term" value="P:SCF-dependent proteasomal ubiquitin-dependent protein catabolic process"/>
    <property type="evidence" value="ECO:0007669"/>
    <property type="project" value="TreeGrafter"/>
</dbReference>
<keyword evidence="1" id="KW-0833">Ubl conjugation pathway</keyword>
<accession>A0A834XS73</accession>
<evidence type="ECO:0000313" key="3">
    <source>
        <dbReference type="EMBL" id="KAF7991572.1"/>
    </source>
</evidence>